<dbReference type="AlphaFoldDB" id="A0A3P3XM20"/>
<protein>
    <recommendedName>
        <fullName evidence="2">Lipoprotein</fullName>
    </recommendedName>
</protein>
<sequence>MITYKTKRIVSLLILTAIFLITFGCSEPIVYRTILLYLTSNYGLFSTGEKTDAKIYSISDGYITTLKPGDMANYTTYVGDRIIAIYSKKVNNTWVDVSKTMIVGEDSSVFYLD</sequence>
<evidence type="ECO:0008006" key="2">
    <source>
        <dbReference type="Google" id="ProtNLM"/>
    </source>
</evidence>
<reference evidence="1" key="1">
    <citation type="submission" date="2017-02" db="EMBL/GenBank/DDBJ databases">
        <authorList>
            <person name="Regsiter A."/>
            <person name="William W."/>
        </authorList>
    </citation>
    <scope>NUCLEOTIDE SEQUENCE</scope>
    <source>
        <strain evidence="1">Bib</strain>
    </source>
</reference>
<proteinExistence type="predicted"/>
<evidence type="ECO:0000313" key="1">
    <source>
        <dbReference type="EMBL" id="SLM15971.1"/>
    </source>
</evidence>
<organism evidence="1">
    <name type="scientific">uncultured spirochete</name>
    <dbReference type="NCBI Taxonomy" id="156406"/>
    <lineage>
        <taxon>Bacteria</taxon>
        <taxon>Pseudomonadati</taxon>
        <taxon>Spirochaetota</taxon>
        <taxon>Spirochaetia</taxon>
        <taxon>Spirochaetales</taxon>
        <taxon>environmental samples</taxon>
    </lineage>
</organism>
<dbReference type="EMBL" id="FWDM01000041">
    <property type="protein sequence ID" value="SLM15971.1"/>
    <property type="molecule type" value="Genomic_DNA"/>
</dbReference>
<gene>
    <name evidence="1" type="ORF">SPIROBIBN47_90042</name>
</gene>
<dbReference type="PROSITE" id="PS51257">
    <property type="entry name" value="PROKAR_LIPOPROTEIN"/>
    <property type="match status" value="1"/>
</dbReference>
<accession>A0A3P3XM20</accession>
<name>A0A3P3XM20_9SPIR</name>